<feature type="transmembrane region" description="Helical" evidence="1">
    <location>
        <begin position="6"/>
        <end position="26"/>
    </location>
</feature>
<protein>
    <submittedName>
        <fullName evidence="3">BlaR1 peptidase M56</fullName>
    </submittedName>
</protein>
<dbReference type="RefSeq" id="WP_093961733.1">
    <property type="nucleotide sequence ID" value="NZ_FXYG01000001.1"/>
</dbReference>
<dbReference type="InterPro" id="IPR008756">
    <property type="entry name" value="Peptidase_M56"/>
</dbReference>
<feature type="transmembrane region" description="Helical" evidence="1">
    <location>
        <begin position="316"/>
        <end position="336"/>
    </location>
</feature>
<keyword evidence="1" id="KW-0812">Transmembrane</keyword>
<dbReference type="Gene3D" id="3.30.2010.10">
    <property type="entry name" value="Metalloproteases ('zincins'), catalytic domain"/>
    <property type="match status" value="1"/>
</dbReference>
<organism evidence="3 4">
    <name type="scientific">Ruegeria arenilitoris</name>
    <dbReference type="NCBI Taxonomy" id="1173585"/>
    <lineage>
        <taxon>Bacteria</taxon>
        <taxon>Pseudomonadati</taxon>
        <taxon>Pseudomonadota</taxon>
        <taxon>Alphaproteobacteria</taxon>
        <taxon>Rhodobacterales</taxon>
        <taxon>Roseobacteraceae</taxon>
        <taxon>Ruegeria</taxon>
    </lineage>
</organism>
<dbReference type="CDD" id="cd07341">
    <property type="entry name" value="M56_BlaR1_MecR1_like"/>
    <property type="match status" value="1"/>
</dbReference>
<accession>A0A238JRU5</accession>
<evidence type="ECO:0000256" key="1">
    <source>
        <dbReference type="SAM" id="Phobius"/>
    </source>
</evidence>
<feature type="transmembrane region" description="Helical" evidence="1">
    <location>
        <begin position="119"/>
        <end position="138"/>
    </location>
</feature>
<dbReference type="Proteomes" id="UP000202485">
    <property type="component" value="Unassembled WGS sequence"/>
</dbReference>
<evidence type="ECO:0000313" key="3">
    <source>
        <dbReference type="EMBL" id="SMX33173.1"/>
    </source>
</evidence>
<dbReference type="EMBL" id="FXYG01000001">
    <property type="protein sequence ID" value="SMX33173.1"/>
    <property type="molecule type" value="Genomic_DNA"/>
</dbReference>
<reference evidence="4" key="1">
    <citation type="submission" date="2017-05" db="EMBL/GenBank/DDBJ databases">
        <authorList>
            <person name="Rodrigo-Torres L."/>
            <person name="Arahal R. D."/>
            <person name="Lucena T."/>
        </authorList>
    </citation>
    <scope>NUCLEOTIDE SEQUENCE [LARGE SCALE GENOMIC DNA]</scope>
    <source>
        <strain evidence="4">CECT 8715</strain>
    </source>
</reference>
<dbReference type="PANTHER" id="PTHR34978">
    <property type="entry name" value="POSSIBLE SENSOR-TRANSDUCER PROTEIN BLAR"/>
    <property type="match status" value="1"/>
</dbReference>
<dbReference type="OrthoDB" id="7743548at2"/>
<proteinExistence type="predicted"/>
<evidence type="ECO:0000313" key="4">
    <source>
        <dbReference type="Proteomes" id="UP000202485"/>
    </source>
</evidence>
<sequence>MTAVKPVLDVFLDLNVVLVLSALIWLGARMAVARTRLRHDYMTQLRVLKVLCFCVMLSPVLALGVTAAAGFFWPGQAVSIGDIAVAAYLRGEIAMPATQFEALLNTRERWIDTVLSGQSALVTAALVLLALAALRMLVRTVRDALAIRDTVVSSFLWRRSANVDIRLSDRITVPFAVRGARRRHVVLPSHLLDTPRELRFALAHELQHVRARDVEWEIAFEAVRPLLFWNPAYWALKYQFSRLRELACDQSVVTRRGIDARDYTDCLLDYCARTVAQGRPRVLNVALVSGGKAKRVLKQRVIALADAPSFSAPLPALFMGSALLFAVLLALGAATIRQTQDWSHDRLMLSTVVNLERLEARNQGN</sequence>
<gene>
    <name evidence="3" type="ORF">RUA8715_00110</name>
</gene>
<feature type="domain" description="Peptidase M56" evidence="2">
    <location>
        <begin position="121"/>
        <end position="304"/>
    </location>
</feature>
<keyword evidence="4" id="KW-1185">Reference proteome</keyword>
<keyword evidence="1" id="KW-0472">Membrane</keyword>
<keyword evidence="1" id="KW-1133">Transmembrane helix</keyword>
<dbReference type="AlphaFoldDB" id="A0A238JRU5"/>
<name>A0A238JRU5_9RHOB</name>
<dbReference type="InterPro" id="IPR052173">
    <property type="entry name" value="Beta-lactam_resp_regulator"/>
</dbReference>
<dbReference type="Pfam" id="PF05569">
    <property type="entry name" value="Peptidase_M56"/>
    <property type="match status" value="1"/>
</dbReference>
<evidence type="ECO:0000259" key="2">
    <source>
        <dbReference type="Pfam" id="PF05569"/>
    </source>
</evidence>
<dbReference type="PANTHER" id="PTHR34978:SF3">
    <property type="entry name" value="SLR0241 PROTEIN"/>
    <property type="match status" value="1"/>
</dbReference>
<feature type="transmembrane region" description="Helical" evidence="1">
    <location>
        <begin position="47"/>
        <end position="73"/>
    </location>
</feature>